<reference evidence="5" key="1">
    <citation type="submission" date="2022-11" db="EMBL/GenBank/DDBJ databases">
        <authorList>
            <person name="Petersen C."/>
        </authorList>
    </citation>
    <scope>NUCLEOTIDE SEQUENCE</scope>
    <source>
        <strain evidence="5">IBT 19713</strain>
    </source>
</reference>
<sequence>MARVTKSQEFIELAKRFGNTPWCDDYEKMISGMLYDSFVPELVEGRLRARKLIKKYNDYLPDEATPESLARDREAMLAQLLGCVGKGVDLDPPLRVDYGCNIIVGDGVYANFGLVVLDCAIVRIGDRTILGPNVHIYAATHPTSVKERREIPDYSKEVTIGDDCWIGGNSVIMPGVAIGNGVTVGACSVVTKDIPSYSVALGSPAKVVKTLDEAER</sequence>
<dbReference type="InterPro" id="IPR051159">
    <property type="entry name" value="Hexapeptide_acetyltransf"/>
</dbReference>
<dbReference type="InterPro" id="IPR001451">
    <property type="entry name" value="Hexapep"/>
</dbReference>
<dbReference type="Pfam" id="PF12464">
    <property type="entry name" value="Mac"/>
    <property type="match status" value="1"/>
</dbReference>
<dbReference type="GeneID" id="83198406"/>
<evidence type="ECO:0000256" key="1">
    <source>
        <dbReference type="ARBA" id="ARBA00007274"/>
    </source>
</evidence>
<reference evidence="5" key="2">
    <citation type="journal article" date="2023" name="IMA Fungus">
        <title>Comparative genomic study of the Penicillium genus elucidates a diverse pangenome and 15 lateral gene transfer events.</title>
        <authorList>
            <person name="Petersen C."/>
            <person name="Sorensen T."/>
            <person name="Nielsen M.R."/>
            <person name="Sondergaard T.E."/>
            <person name="Sorensen J.L."/>
            <person name="Fitzpatrick D.A."/>
            <person name="Frisvad J.C."/>
            <person name="Nielsen K.L."/>
        </authorList>
    </citation>
    <scope>NUCLEOTIDE SEQUENCE</scope>
    <source>
        <strain evidence="5">IBT 19713</strain>
    </source>
</reference>
<dbReference type="PANTHER" id="PTHR23416:SF23">
    <property type="entry name" value="ACETYLTRANSFERASE C18B11.09C-RELATED"/>
    <property type="match status" value="1"/>
</dbReference>
<dbReference type="PANTHER" id="PTHR23416">
    <property type="entry name" value="SIALIC ACID SYNTHASE-RELATED"/>
    <property type="match status" value="1"/>
</dbReference>
<protein>
    <recommendedName>
        <fullName evidence="4">Maltose/galactoside acetyltransferase domain-containing protein</fullName>
    </recommendedName>
</protein>
<dbReference type="InterPro" id="IPR018357">
    <property type="entry name" value="Hexapep_transf_CS"/>
</dbReference>
<dbReference type="SMART" id="SM01266">
    <property type="entry name" value="Mac"/>
    <property type="match status" value="1"/>
</dbReference>
<dbReference type="AlphaFoldDB" id="A0A9W9PJG3"/>
<dbReference type="Pfam" id="PF00132">
    <property type="entry name" value="Hexapep"/>
    <property type="match status" value="1"/>
</dbReference>
<proteinExistence type="inferred from homology"/>
<keyword evidence="6" id="KW-1185">Reference proteome</keyword>
<dbReference type="InterPro" id="IPR024688">
    <property type="entry name" value="Mac_dom"/>
</dbReference>
<dbReference type="InterPro" id="IPR011004">
    <property type="entry name" value="Trimer_LpxA-like_sf"/>
</dbReference>
<dbReference type="GO" id="GO:0008374">
    <property type="term" value="F:O-acyltransferase activity"/>
    <property type="evidence" value="ECO:0007669"/>
    <property type="project" value="TreeGrafter"/>
</dbReference>
<dbReference type="GO" id="GO:0016407">
    <property type="term" value="F:acetyltransferase activity"/>
    <property type="evidence" value="ECO:0007669"/>
    <property type="project" value="InterPro"/>
</dbReference>
<feature type="domain" description="Maltose/galactoside acetyltransferase" evidence="4">
    <location>
        <begin position="26"/>
        <end position="86"/>
    </location>
</feature>
<accession>A0A9W9PJG3</accession>
<evidence type="ECO:0000259" key="4">
    <source>
        <dbReference type="SMART" id="SM01266"/>
    </source>
</evidence>
<dbReference type="CDD" id="cd03357">
    <property type="entry name" value="LbH_MAT_GAT"/>
    <property type="match status" value="1"/>
</dbReference>
<organism evidence="5 6">
    <name type="scientific">Penicillium chermesinum</name>
    <dbReference type="NCBI Taxonomy" id="63820"/>
    <lineage>
        <taxon>Eukaryota</taxon>
        <taxon>Fungi</taxon>
        <taxon>Dikarya</taxon>
        <taxon>Ascomycota</taxon>
        <taxon>Pezizomycotina</taxon>
        <taxon>Eurotiomycetes</taxon>
        <taxon>Eurotiomycetidae</taxon>
        <taxon>Eurotiales</taxon>
        <taxon>Aspergillaceae</taxon>
        <taxon>Penicillium</taxon>
    </lineage>
</organism>
<comment type="caution">
    <text evidence="5">The sequence shown here is derived from an EMBL/GenBank/DDBJ whole genome shotgun (WGS) entry which is preliminary data.</text>
</comment>
<dbReference type="EMBL" id="JAPQKS010000002">
    <property type="protein sequence ID" value="KAJ5246823.1"/>
    <property type="molecule type" value="Genomic_DNA"/>
</dbReference>
<evidence type="ECO:0000256" key="3">
    <source>
        <dbReference type="ARBA" id="ARBA00023315"/>
    </source>
</evidence>
<dbReference type="Proteomes" id="UP001150941">
    <property type="component" value="Unassembled WGS sequence"/>
</dbReference>
<evidence type="ECO:0000313" key="6">
    <source>
        <dbReference type="Proteomes" id="UP001150941"/>
    </source>
</evidence>
<dbReference type="SUPFAM" id="SSF51161">
    <property type="entry name" value="Trimeric LpxA-like enzymes"/>
    <property type="match status" value="1"/>
</dbReference>
<dbReference type="RefSeq" id="XP_058334244.1">
    <property type="nucleotide sequence ID" value="XM_058471103.1"/>
</dbReference>
<dbReference type="PROSITE" id="PS00101">
    <property type="entry name" value="HEXAPEP_TRANSFERASES"/>
    <property type="match status" value="1"/>
</dbReference>
<keyword evidence="3" id="KW-0012">Acyltransferase</keyword>
<keyword evidence="2" id="KW-0808">Transferase</keyword>
<dbReference type="Gene3D" id="2.160.10.10">
    <property type="entry name" value="Hexapeptide repeat proteins"/>
    <property type="match status" value="1"/>
</dbReference>
<evidence type="ECO:0000313" key="5">
    <source>
        <dbReference type="EMBL" id="KAJ5246823.1"/>
    </source>
</evidence>
<evidence type="ECO:0000256" key="2">
    <source>
        <dbReference type="ARBA" id="ARBA00022679"/>
    </source>
</evidence>
<comment type="similarity">
    <text evidence="1">Belongs to the transferase hexapeptide repeat family.</text>
</comment>
<gene>
    <name evidence="5" type="ORF">N7468_001806</name>
</gene>
<dbReference type="OrthoDB" id="25818at2759"/>
<name>A0A9W9PJG3_9EURO</name>
<dbReference type="FunFam" id="2.160.10.10:FF:000025">
    <property type="entry name" value="Hexapeptide-repeat containing-acetyltransferase"/>
    <property type="match status" value="1"/>
</dbReference>